<dbReference type="Gene3D" id="3.30.565.10">
    <property type="entry name" value="Histidine kinase-like ATPase, C-terminal domain"/>
    <property type="match status" value="1"/>
</dbReference>
<keyword evidence="6" id="KW-0418">Kinase</keyword>
<sequence>MDRRLYLLIVLLTFHFMAIARQTGDAKPAVSKGKTALLARLALTKPDTGRVNALFALADLHWRKEYSLDSIISYCSRAMTLAKQLKYEEGLNESANLLCIAYTKQKEFDKARSLLSQVSKEQQARLLLRIGEEFLFQPNLKKPILDTAFRYFNQALQLAQSIGSVTWKHESLIALGKYYYASGQLQKGKESFLVIIRDLQQARDVVQEAHIWNEMGKYMPDTDSSFQDQLWAHNNSLRLYHQLKDTGNLYSVMEDIAAVNMFHSRFDTARAQFLQAMQWRKEIGRTNMLSCTRALGWIAYATGNLEEALQWALATEKNLQELEKRAVSSDQALLGLIYAEDGQYEKALSYLLDAKSGHAYFRFLIPRKVTEQYIRLGQPEKALAWLKEFEAKDPPENPNHQESIAAAKGDIYAALNKPALAGQYYREMIALDGKAQQFKAREIYGMPFDVSGPEAYYKMARYYVEQRQYAEAAPYLATAARFKAFSGYQYYPATLRRDMRQLQYKVDSAAGNYQAALEHHLQYTLLNDSISNAVKIRQFHQLQVQNETEKKELVISQKDTLIRSMQQTAHLRQANLRQANLIRNISIIATLILLVLGALLYRQNRQKQRASQLVTIQNIQLQHLLKEKEWLLKEVHHRVKNNLHTIISLLESQAVFLENDALKAIESSQHRIYAMSLIHQKLYQVDNVKTIEMSQYLPEFIQYLKQSFGNTNKIVFQTEIEPMSLDVAVAIPVALILNEAVTNSIKYAFPGNRKGTIRVAMYHEAGETVLEIADDGIGIDENIKDQTLNSLGVELMKGLSEDINGRIEFASTAGTKITVRFSADPLFYPTLQPEKEMEVPV</sequence>
<evidence type="ECO:0000256" key="2">
    <source>
        <dbReference type="ARBA" id="ARBA00012438"/>
    </source>
</evidence>
<evidence type="ECO:0000256" key="1">
    <source>
        <dbReference type="ARBA" id="ARBA00000085"/>
    </source>
</evidence>
<dbReference type="InterPro" id="IPR005467">
    <property type="entry name" value="His_kinase_dom"/>
</dbReference>
<keyword evidence="5" id="KW-0547">Nucleotide-binding</keyword>
<keyword evidence="4" id="KW-0808">Transferase</keyword>
<dbReference type="KEGG" id="pseg:D3H65_10050"/>
<dbReference type="GO" id="GO:0005524">
    <property type="term" value="F:ATP binding"/>
    <property type="evidence" value="ECO:0007669"/>
    <property type="project" value="UniProtKB-KW"/>
</dbReference>
<dbReference type="InterPro" id="IPR011990">
    <property type="entry name" value="TPR-like_helical_dom_sf"/>
</dbReference>
<dbReference type="PANTHER" id="PTHR41523">
    <property type="entry name" value="TWO-COMPONENT SYSTEM SENSOR PROTEIN"/>
    <property type="match status" value="1"/>
</dbReference>
<dbReference type="Gene3D" id="3.30.450.20">
    <property type="entry name" value="PAS domain"/>
    <property type="match status" value="1"/>
</dbReference>
<evidence type="ECO:0000259" key="9">
    <source>
        <dbReference type="PROSITE" id="PS50109"/>
    </source>
</evidence>
<dbReference type="Gene3D" id="1.25.40.10">
    <property type="entry name" value="Tetratricopeptide repeat domain"/>
    <property type="match status" value="3"/>
</dbReference>
<dbReference type="EC" id="2.7.13.3" evidence="2"/>
<keyword evidence="8" id="KW-0812">Transmembrane</keyword>
<dbReference type="PANTHER" id="PTHR41523:SF8">
    <property type="entry name" value="ETHYLENE RESPONSE SENSOR PROTEIN"/>
    <property type="match status" value="1"/>
</dbReference>
<dbReference type="InterPro" id="IPR036890">
    <property type="entry name" value="HATPase_C_sf"/>
</dbReference>
<evidence type="ECO:0000256" key="6">
    <source>
        <dbReference type="ARBA" id="ARBA00022777"/>
    </source>
</evidence>
<dbReference type="PROSITE" id="PS50109">
    <property type="entry name" value="HIS_KIN"/>
    <property type="match status" value="1"/>
</dbReference>
<evidence type="ECO:0000256" key="3">
    <source>
        <dbReference type="ARBA" id="ARBA00022553"/>
    </source>
</evidence>
<evidence type="ECO:0000256" key="7">
    <source>
        <dbReference type="ARBA" id="ARBA00022840"/>
    </source>
</evidence>
<dbReference type="EMBL" id="CP032157">
    <property type="protein sequence ID" value="AXY74296.1"/>
    <property type="molecule type" value="Genomic_DNA"/>
</dbReference>
<accession>A0A3B7MMZ2</accession>
<dbReference type="OrthoDB" id="1223659at2"/>
<evidence type="ECO:0000256" key="8">
    <source>
        <dbReference type="SAM" id="Phobius"/>
    </source>
</evidence>
<dbReference type="SUPFAM" id="SSF55874">
    <property type="entry name" value="ATPase domain of HSP90 chaperone/DNA topoisomerase II/histidine kinase"/>
    <property type="match status" value="1"/>
</dbReference>
<dbReference type="GO" id="GO:0004673">
    <property type="term" value="F:protein histidine kinase activity"/>
    <property type="evidence" value="ECO:0007669"/>
    <property type="project" value="UniProtKB-EC"/>
</dbReference>
<evidence type="ECO:0000256" key="5">
    <source>
        <dbReference type="ARBA" id="ARBA00022741"/>
    </source>
</evidence>
<dbReference type="AlphaFoldDB" id="A0A3B7MMZ2"/>
<feature type="transmembrane region" description="Helical" evidence="8">
    <location>
        <begin position="581"/>
        <end position="601"/>
    </location>
</feature>
<evidence type="ECO:0000313" key="11">
    <source>
        <dbReference type="Proteomes" id="UP000263900"/>
    </source>
</evidence>
<dbReference type="RefSeq" id="WP_119050183.1">
    <property type="nucleotide sequence ID" value="NZ_CP032157.1"/>
</dbReference>
<comment type="catalytic activity">
    <reaction evidence="1">
        <text>ATP + protein L-histidine = ADP + protein N-phospho-L-histidine.</text>
        <dbReference type="EC" id="2.7.13.3"/>
    </reaction>
</comment>
<evidence type="ECO:0000256" key="4">
    <source>
        <dbReference type="ARBA" id="ARBA00022679"/>
    </source>
</evidence>
<keyword evidence="8" id="KW-0472">Membrane</keyword>
<organism evidence="10 11">
    <name type="scientific">Paraflavitalea soli</name>
    <dbReference type="NCBI Taxonomy" id="2315862"/>
    <lineage>
        <taxon>Bacteria</taxon>
        <taxon>Pseudomonadati</taxon>
        <taxon>Bacteroidota</taxon>
        <taxon>Chitinophagia</taxon>
        <taxon>Chitinophagales</taxon>
        <taxon>Chitinophagaceae</taxon>
        <taxon>Paraflavitalea</taxon>
    </lineage>
</organism>
<gene>
    <name evidence="10" type="ORF">D3H65_10050</name>
</gene>
<dbReference type="Pfam" id="PF02518">
    <property type="entry name" value="HATPase_c"/>
    <property type="match status" value="1"/>
</dbReference>
<evidence type="ECO:0000313" key="10">
    <source>
        <dbReference type="EMBL" id="AXY74296.1"/>
    </source>
</evidence>
<dbReference type="SMART" id="SM00387">
    <property type="entry name" value="HATPase_c"/>
    <property type="match status" value="1"/>
</dbReference>
<reference evidence="10 11" key="1">
    <citation type="submission" date="2018-09" db="EMBL/GenBank/DDBJ databases">
        <title>Genome sequencing of strain 6GH32-13.</title>
        <authorList>
            <person name="Weon H.-Y."/>
            <person name="Heo J."/>
            <person name="Kwon S.-W."/>
        </authorList>
    </citation>
    <scope>NUCLEOTIDE SEQUENCE [LARGE SCALE GENOMIC DNA]</scope>
    <source>
        <strain evidence="10 11">5GH32-13</strain>
    </source>
</reference>
<keyword evidence="3" id="KW-0597">Phosphoprotein</keyword>
<dbReference type="SUPFAM" id="SSF48452">
    <property type="entry name" value="TPR-like"/>
    <property type="match status" value="3"/>
</dbReference>
<proteinExistence type="predicted"/>
<keyword evidence="8" id="KW-1133">Transmembrane helix</keyword>
<dbReference type="Pfam" id="PF07568">
    <property type="entry name" value="HisKA_2"/>
    <property type="match status" value="1"/>
</dbReference>
<dbReference type="Proteomes" id="UP000263900">
    <property type="component" value="Chromosome"/>
</dbReference>
<keyword evidence="11" id="KW-1185">Reference proteome</keyword>
<name>A0A3B7MMZ2_9BACT</name>
<protein>
    <recommendedName>
        <fullName evidence="2">histidine kinase</fullName>
        <ecNumber evidence="2">2.7.13.3</ecNumber>
    </recommendedName>
</protein>
<dbReference type="InterPro" id="IPR011495">
    <property type="entry name" value="Sig_transdc_His_kin_sub2_dim/P"/>
</dbReference>
<feature type="domain" description="Histidine kinase" evidence="9">
    <location>
        <begin position="634"/>
        <end position="825"/>
    </location>
</feature>
<keyword evidence="7" id="KW-0067">ATP-binding</keyword>
<dbReference type="InterPro" id="IPR003594">
    <property type="entry name" value="HATPase_dom"/>
</dbReference>